<comment type="caution">
    <text evidence="3">The sequence shown here is derived from an EMBL/GenBank/DDBJ whole genome shotgun (WGS) entry which is preliminary data.</text>
</comment>
<feature type="compositionally biased region" description="Low complexity" evidence="1">
    <location>
        <begin position="536"/>
        <end position="545"/>
    </location>
</feature>
<keyword evidence="4" id="KW-1185">Reference proteome</keyword>
<dbReference type="STRING" id="741276.A0A2S5B652"/>
<feature type="compositionally biased region" description="Gly residues" evidence="1">
    <location>
        <begin position="569"/>
        <end position="578"/>
    </location>
</feature>
<keyword evidence="2" id="KW-0472">Membrane</keyword>
<feature type="compositionally biased region" description="Basic and acidic residues" evidence="1">
    <location>
        <begin position="64"/>
        <end position="73"/>
    </location>
</feature>
<feature type="region of interest" description="Disordered" evidence="1">
    <location>
        <begin position="1"/>
        <end position="80"/>
    </location>
</feature>
<feature type="transmembrane region" description="Helical" evidence="2">
    <location>
        <begin position="322"/>
        <end position="346"/>
    </location>
</feature>
<dbReference type="OrthoDB" id="2278929at2759"/>
<dbReference type="Proteomes" id="UP000237144">
    <property type="component" value="Unassembled WGS sequence"/>
</dbReference>
<dbReference type="EMBL" id="PJQD01000055">
    <property type="protein sequence ID" value="POY72215.1"/>
    <property type="molecule type" value="Genomic_DNA"/>
</dbReference>
<feature type="region of interest" description="Disordered" evidence="1">
    <location>
        <begin position="511"/>
        <end position="578"/>
    </location>
</feature>
<feature type="compositionally biased region" description="Polar residues" evidence="1">
    <location>
        <begin position="306"/>
        <end position="316"/>
    </location>
</feature>
<reference evidence="3 4" key="1">
    <citation type="journal article" date="2018" name="Front. Microbiol.">
        <title>Prospects for Fungal Bioremediation of Acidic Radioactive Waste Sites: Characterization and Genome Sequence of Rhodotorula taiwanensis MD1149.</title>
        <authorList>
            <person name="Tkavc R."/>
            <person name="Matrosova V.Y."/>
            <person name="Grichenko O.E."/>
            <person name="Gostincar C."/>
            <person name="Volpe R.P."/>
            <person name="Klimenkova P."/>
            <person name="Gaidamakova E.K."/>
            <person name="Zhou C.E."/>
            <person name="Stewart B.J."/>
            <person name="Lyman M.G."/>
            <person name="Malfatti S.A."/>
            <person name="Rubinfeld B."/>
            <person name="Courtot M."/>
            <person name="Singh J."/>
            <person name="Dalgard C.L."/>
            <person name="Hamilton T."/>
            <person name="Frey K.G."/>
            <person name="Gunde-Cimerman N."/>
            <person name="Dugan L."/>
            <person name="Daly M.J."/>
        </authorList>
    </citation>
    <scope>NUCLEOTIDE SEQUENCE [LARGE SCALE GENOMIC DNA]</scope>
    <source>
        <strain evidence="3 4">MD1149</strain>
    </source>
</reference>
<keyword evidence="2" id="KW-1133">Transmembrane helix</keyword>
<gene>
    <name evidence="3" type="ORF">BMF94_4721</name>
</gene>
<organism evidence="3 4">
    <name type="scientific">Rhodotorula taiwanensis</name>
    <dbReference type="NCBI Taxonomy" id="741276"/>
    <lineage>
        <taxon>Eukaryota</taxon>
        <taxon>Fungi</taxon>
        <taxon>Dikarya</taxon>
        <taxon>Basidiomycota</taxon>
        <taxon>Pucciniomycotina</taxon>
        <taxon>Microbotryomycetes</taxon>
        <taxon>Sporidiobolales</taxon>
        <taxon>Sporidiobolaceae</taxon>
        <taxon>Rhodotorula</taxon>
    </lineage>
</organism>
<accession>A0A2S5B652</accession>
<evidence type="ECO:0000313" key="3">
    <source>
        <dbReference type="EMBL" id="POY72215.1"/>
    </source>
</evidence>
<feature type="region of interest" description="Disordered" evidence="1">
    <location>
        <begin position="293"/>
        <end position="316"/>
    </location>
</feature>
<evidence type="ECO:0000313" key="4">
    <source>
        <dbReference type="Proteomes" id="UP000237144"/>
    </source>
</evidence>
<protein>
    <submittedName>
        <fullName evidence="3">Uncharacterized protein</fullName>
    </submittedName>
</protein>
<sequence>MAAQPRAIAPGPDSSRSTSFASSTAPPDSISLQTRPTAAPVIQGRPRDEVQHVLAGAHLSVGARDSDKAESRGGKRRRRERIPEERFLHVKRDELGWTRHLEERQWQLPHAQGCHNRLTSFDHLDADPNCNYQDNSVFTCYPESNTTLVQGDYSLVIWNAMQPSFINRQAVDVYLYNADTQDVATSWTNEPNAQGMIGIVPSDPWWPGPQSAQEWFGSAAQNRTTPYFFVVVPAGTSLTGGEVHGATFRAIQTAAPSSLSSTLAALTSSSLSSLSSVSQSSLSAASAASAASSRAASPSGSGTGKNGSLQNDSDSSPRVPNWGIALIVILGVLALVAGAAAVFLCLGRARKRKRAQAEAGETAAVGAGTAGATDRDYYDDDDLTQGSAEPILGGAAGSGVGAAAVSSSIGGASRMRSVGSGSSLAPALVGSAAGAGAGADLGALGARRRESHEGAIDQHDDGTTLSTSDAARMAEAFRAALRKSPFNLGGAASTTAAGGAAAGAGLAAAAADAGSGSSRPPGPSPTGAEKGDDSHGSSGDSSAIGIGAGRDLLVNELQGEGKSMKDVEGGGGKRWGSR</sequence>
<feature type="compositionally biased region" description="Low complexity" evidence="1">
    <location>
        <begin position="13"/>
        <end position="29"/>
    </location>
</feature>
<name>A0A2S5B652_9BASI</name>
<keyword evidence="2" id="KW-0812">Transmembrane</keyword>
<dbReference type="AlphaFoldDB" id="A0A2S5B652"/>
<evidence type="ECO:0000256" key="2">
    <source>
        <dbReference type="SAM" id="Phobius"/>
    </source>
</evidence>
<proteinExistence type="predicted"/>
<evidence type="ECO:0000256" key="1">
    <source>
        <dbReference type="SAM" id="MobiDB-lite"/>
    </source>
</evidence>